<dbReference type="AlphaFoldDB" id="A0A834W2Y0"/>
<dbReference type="PANTHER" id="PTHR47104:SF1">
    <property type="entry name" value="SEC14P-LIKE PHOSPHATIDYLINOSITOL TRANSFER FAMILY PROTEIN"/>
    <property type="match status" value="1"/>
</dbReference>
<organism evidence="3 4">
    <name type="scientific">Senna tora</name>
    <dbReference type="NCBI Taxonomy" id="362788"/>
    <lineage>
        <taxon>Eukaryota</taxon>
        <taxon>Viridiplantae</taxon>
        <taxon>Streptophyta</taxon>
        <taxon>Embryophyta</taxon>
        <taxon>Tracheophyta</taxon>
        <taxon>Spermatophyta</taxon>
        <taxon>Magnoliopsida</taxon>
        <taxon>eudicotyledons</taxon>
        <taxon>Gunneridae</taxon>
        <taxon>Pentapetalae</taxon>
        <taxon>rosids</taxon>
        <taxon>fabids</taxon>
        <taxon>Fabales</taxon>
        <taxon>Fabaceae</taxon>
        <taxon>Caesalpinioideae</taxon>
        <taxon>Cassia clade</taxon>
        <taxon>Senna</taxon>
    </lineage>
</organism>
<dbReference type="EMBL" id="JAAIUW010000012">
    <property type="protein sequence ID" value="KAF7806853.1"/>
    <property type="molecule type" value="Genomic_DNA"/>
</dbReference>
<dbReference type="OrthoDB" id="75724at2759"/>
<dbReference type="InterPro" id="IPR036273">
    <property type="entry name" value="CRAL/TRIO_N_dom_sf"/>
</dbReference>
<dbReference type="SMART" id="SM00516">
    <property type="entry name" value="SEC14"/>
    <property type="match status" value="1"/>
</dbReference>
<dbReference type="PANTHER" id="PTHR47104">
    <property type="entry name" value="SEC14P-LIKE PHOSPHATIDYLINOSITOL TRANSFER FAMILY PROTEIN"/>
    <property type="match status" value="1"/>
</dbReference>
<dbReference type="PROSITE" id="PS50191">
    <property type="entry name" value="CRAL_TRIO"/>
    <property type="match status" value="1"/>
</dbReference>
<dbReference type="InterPro" id="IPR001251">
    <property type="entry name" value="CRAL-TRIO_dom"/>
</dbReference>
<dbReference type="CDD" id="cd00170">
    <property type="entry name" value="SEC14"/>
    <property type="match status" value="1"/>
</dbReference>
<dbReference type="Gene3D" id="3.40.525.10">
    <property type="entry name" value="CRAL-TRIO lipid binding domain"/>
    <property type="match status" value="1"/>
</dbReference>
<keyword evidence="4" id="KW-1185">Reference proteome</keyword>
<proteinExistence type="predicted"/>
<dbReference type="SUPFAM" id="SSF52087">
    <property type="entry name" value="CRAL/TRIO domain"/>
    <property type="match status" value="1"/>
</dbReference>
<evidence type="ECO:0000313" key="3">
    <source>
        <dbReference type="EMBL" id="KAF7806853.1"/>
    </source>
</evidence>
<accession>A0A834W2Y0</accession>
<gene>
    <name evidence="3" type="ORF">G2W53_039014</name>
</gene>
<dbReference type="Proteomes" id="UP000634136">
    <property type="component" value="Unassembled WGS sequence"/>
</dbReference>
<dbReference type="Pfam" id="PF00650">
    <property type="entry name" value="CRAL_TRIO"/>
    <property type="match status" value="1"/>
</dbReference>
<protein>
    <submittedName>
        <fullName evidence="3">Sec14p-like phosphatidylinositol transfer family protein isoform 1</fullName>
    </submittedName>
</protein>
<sequence length="515" mass="57934">MGQKAQNQNDQRDNARIESEKFCTYACVNRFLKSKGDNVKKTAKQIRTCLTWRESIGNEHLTADEFSSEIAEGLAYVAGHDDESRPVMVLRMKQEYHKSHSQKLFVRLFAFTLEVAISTMPRNVEKFVMLFDASYYRSASVLMNVLVGALKIVGEYYPGRLHKAFVIDPPSLFTYMWKGVRPFVELSAMTMVVSSLDFEESLEFNNFTAHSRSSSIGFSPSIENSTARIGSCSSQRFAFTVPHSHQFDSLKPWYLSLANTSASRVGPTSPSPLGPALISPLNARSLSFASPVGRMPRGDINGPNLMRKSSLPSTPLSQRVTTTEATKGTHKRRPSFLQSPAMFFRKDKESHAGKNDKSSKESFLPFLRFYRRPYDEMIYSVEASSFTKQWPLGCHRRSRATVVAGGHRQSGLPVIEAAVLPFAFRSSALVSFHSFRFRFDPIFSDSISFIFVFSLQFDPTADSSSIAPSDSIEGAEWRSRGRGWRVWKTERFVVPEPPPLKTEYIATMAKGSDEP</sequence>
<reference evidence="3" key="1">
    <citation type="submission" date="2020-09" db="EMBL/GenBank/DDBJ databases">
        <title>Genome-Enabled Discovery of Anthraquinone Biosynthesis in Senna tora.</title>
        <authorList>
            <person name="Kang S.-H."/>
            <person name="Pandey R.P."/>
            <person name="Lee C.-M."/>
            <person name="Sim J.-S."/>
            <person name="Jeong J.-T."/>
            <person name="Choi B.-S."/>
            <person name="Jung M."/>
            <person name="Ginzburg D."/>
            <person name="Zhao K."/>
            <person name="Won S.Y."/>
            <person name="Oh T.-J."/>
            <person name="Yu Y."/>
            <person name="Kim N.-H."/>
            <person name="Lee O.R."/>
            <person name="Lee T.-H."/>
            <person name="Bashyal P."/>
            <person name="Kim T.-S."/>
            <person name="Lee W.-H."/>
            <person name="Kawkins C."/>
            <person name="Kim C.-K."/>
            <person name="Kim J.S."/>
            <person name="Ahn B.O."/>
            <person name="Rhee S.Y."/>
            <person name="Sohng J.K."/>
        </authorList>
    </citation>
    <scope>NUCLEOTIDE SEQUENCE</scope>
    <source>
        <tissue evidence="3">Leaf</tissue>
    </source>
</reference>
<evidence type="ECO:0000256" key="1">
    <source>
        <dbReference type="SAM" id="MobiDB-lite"/>
    </source>
</evidence>
<feature type="region of interest" description="Disordered" evidence="1">
    <location>
        <begin position="296"/>
        <end position="333"/>
    </location>
</feature>
<feature type="domain" description="CRAL-TRIO" evidence="2">
    <location>
        <begin position="77"/>
        <end position="221"/>
    </location>
</feature>
<dbReference type="SUPFAM" id="SSF46938">
    <property type="entry name" value="CRAL/TRIO N-terminal domain"/>
    <property type="match status" value="1"/>
</dbReference>
<feature type="compositionally biased region" description="Polar residues" evidence="1">
    <location>
        <begin position="310"/>
        <end position="326"/>
    </location>
</feature>
<comment type="caution">
    <text evidence="3">The sequence shown here is derived from an EMBL/GenBank/DDBJ whole genome shotgun (WGS) entry which is preliminary data.</text>
</comment>
<dbReference type="InterPro" id="IPR036865">
    <property type="entry name" value="CRAL-TRIO_dom_sf"/>
</dbReference>
<evidence type="ECO:0000313" key="4">
    <source>
        <dbReference type="Proteomes" id="UP000634136"/>
    </source>
</evidence>
<evidence type="ECO:0000259" key="2">
    <source>
        <dbReference type="PROSITE" id="PS50191"/>
    </source>
</evidence>
<name>A0A834W2Y0_9FABA</name>